<evidence type="ECO:0000256" key="2">
    <source>
        <dbReference type="ARBA" id="ARBA00022963"/>
    </source>
</evidence>
<reference evidence="7 8" key="1">
    <citation type="submission" date="2017-10" db="EMBL/GenBank/DDBJ databases">
        <authorList>
            <person name="Banno H."/>
            <person name="Chua N.-H."/>
        </authorList>
    </citation>
    <scope>NUCLEOTIDE SEQUENCE [LARGE SCALE GENOMIC DNA]</scope>
    <source>
        <strain evidence="7 8">YW11</strain>
    </source>
</reference>
<feature type="region of interest" description="Disordered" evidence="5">
    <location>
        <begin position="1"/>
        <end position="20"/>
    </location>
</feature>
<dbReference type="PROSITE" id="PS51635">
    <property type="entry name" value="PNPLA"/>
    <property type="match status" value="1"/>
</dbReference>
<dbReference type="CDD" id="cd07209">
    <property type="entry name" value="Pat_hypo_Ecoli_Z1214_like"/>
    <property type="match status" value="1"/>
</dbReference>
<evidence type="ECO:0000313" key="7">
    <source>
        <dbReference type="EMBL" id="PHK96165.1"/>
    </source>
</evidence>
<evidence type="ECO:0000256" key="1">
    <source>
        <dbReference type="ARBA" id="ARBA00022801"/>
    </source>
</evidence>
<dbReference type="OrthoDB" id="9807112at2"/>
<proteinExistence type="predicted"/>
<name>A0A2C7AFD4_9PROT</name>
<feature type="short sequence motif" description="GXSXG" evidence="4">
    <location>
        <begin position="63"/>
        <end position="67"/>
    </location>
</feature>
<dbReference type="GO" id="GO:0016042">
    <property type="term" value="P:lipid catabolic process"/>
    <property type="evidence" value="ECO:0007669"/>
    <property type="project" value="UniProtKB-UniRule"/>
</dbReference>
<feature type="short sequence motif" description="GXGXXG" evidence="4">
    <location>
        <begin position="36"/>
        <end position="41"/>
    </location>
</feature>
<dbReference type="Gene3D" id="3.40.1090.10">
    <property type="entry name" value="Cytosolic phospholipase A2 catalytic domain"/>
    <property type="match status" value="2"/>
</dbReference>
<evidence type="ECO:0000256" key="4">
    <source>
        <dbReference type="PROSITE-ProRule" id="PRU01161"/>
    </source>
</evidence>
<keyword evidence="3 4" id="KW-0443">Lipid metabolism</keyword>
<evidence type="ECO:0000256" key="3">
    <source>
        <dbReference type="ARBA" id="ARBA00023098"/>
    </source>
</evidence>
<evidence type="ECO:0000313" key="8">
    <source>
        <dbReference type="Proteomes" id="UP000223527"/>
    </source>
</evidence>
<feature type="compositionally biased region" description="Basic and acidic residues" evidence="5">
    <location>
        <begin position="10"/>
        <end position="20"/>
    </location>
</feature>
<accession>A0A2C7AFD4</accession>
<comment type="caution">
    <text evidence="7">The sequence shown here is derived from an EMBL/GenBank/DDBJ whole genome shotgun (WGS) entry which is preliminary data.</text>
</comment>
<dbReference type="InterPro" id="IPR002641">
    <property type="entry name" value="PNPLA_dom"/>
</dbReference>
<organism evidence="7 8">
    <name type="scientific">Teichococcus rhizosphaerae</name>
    <dbReference type="NCBI Taxonomy" id="1335062"/>
    <lineage>
        <taxon>Bacteria</taxon>
        <taxon>Pseudomonadati</taxon>
        <taxon>Pseudomonadota</taxon>
        <taxon>Alphaproteobacteria</taxon>
        <taxon>Acetobacterales</taxon>
        <taxon>Roseomonadaceae</taxon>
        <taxon>Roseomonas</taxon>
    </lineage>
</organism>
<dbReference type="PANTHER" id="PTHR14226:SF57">
    <property type="entry name" value="BLR7027 PROTEIN"/>
    <property type="match status" value="1"/>
</dbReference>
<dbReference type="Proteomes" id="UP000223527">
    <property type="component" value="Unassembled WGS sequence"/>
</dbReference>
<keyword evidence="8" id="KW-1185">Reference proteome</keyword>
<evidence type="ECO:0000256" key="5">
    <source>
        <dbReference type="SAM" id="MobiDB-lite"/>
    </source>
</evidence>
<feature type="active site" description="Proton acceptor" evidence="4">
    <location>
        <position position="225"/>
    </location>
</feature>
<keyword evidence="1 4" id="KW-0378">Hydrolase</keyword>
<dbReference type="Pfam" id="PF12536">
    <property type="entry name" value="DUF3734"/>
    <property type="match status" value="1"/>
</dbReference>
<feature type="domain" description="PNPLA" evidence="6">
    <location>
        <begin position="32"/>
        <end position="238"/>
    </location>
</feature>
<protein>
    <recommendedName>
        <fullName evidence="6">PNPLA domain-containing protein</fullName>
    </recommendedName>
</protein>
<dbReference type="GO" id="GO:0016787">
    <property type="term" value="F:hydrolase activity"/>
    <property type="evidence" value="ECO:0007669"/>
    <property type="project" value="UniProtKB-UniRule"/>
</dbReference>
<dbReference type="SUPFAM" id="SSF52151">
    <property type="entry name" value="FabD/lysophospholipase-like"/>
    <property type="match status" value="1"/>
</dbReference>
<sequence>MDAAEPPRSGLDRHGFRPGDPWRPERCRRVALVLQGGGALGAYQAGVYEALDEAGVALDWIAGVSIGAINGALIAGNPPGKRVAALRAFWDRVTSDRIWPLALPDGDLFRQWRHEASAALTMLQGQPGFFTPNHPNPWFSLPGARTATAFYDSAPLRETLRALVDFDLLNDGATRFSVGAVNVASGNFAFFDSGRMRITEAHIMASGALPPALPMVQVGTDWFWDGGLVSNTPLQHLLENLEGRNTLAFQVDLFSARGMVPRSMPAVMSREKDIRYSSRTRLVTDAYRKFRDLEMELRRALELVPPERLDAGQRALKQRLERMPEVVILQLIYQQQAHEGQAKDYEFSTATMHAHWQSGLEDTRATLQHGQWLAMPEPGSGIQVHDIHRP</sequence>
<dbReference type="Pfam" id="PF01734">
    <property type="entry name" value="Patatin"/>
    <property type="match status" value="1"/>
</dbReference>
<keyword evidence="2 4" id="KW-0442">Lipid degradation</keyword>
<feature type="active site" description="Nucleophile" evidence="4">
    <location>
        <position position="65"/>
    </location>
</feature>
<dbReference type="InterPro" id="IPR050301">
    <property type="entry name" value="NTE"/>
</dbReference>
<dbReference type="RefSeq" id="WP_099094406.1">
    <property type="nucleotide sequence ID" value="NZ_PDNU01000004.1"/>
</dbReference>
<gene>
    <name evidence="7" type="ORF">CR162_04850</name>
</gene>
<evidence type="ECO:0000259" key="6">
    <source>
        <dbReference type="PROSITE" id="PS51635"/>
    </source>
</evidence>
<dbReference type="PANTHER" id="PTHR14226">
    <property type="entry name" value="NEUROPATHY TARGET ESTERASE/SWISS CHEESE D.MELANOGASTER"/>
    <property type="match status" value="1"/>
</dbReference>
<dbReference type="AlphaFoldDB" id="A0A2C7AFD4"/>
<dbReference type="InterPro" id="IPR016035">
    <property type="entry name" value="Acyl_Trfase/lysoPLipase"/>
</dbReference>
<dbReference type="InterPro" id="IPR021095">
    <property type="entry name" value="DUF3734"/>
</dbReference>
<feature type="short sequence motif" description="DGA/G" evidence="4">
    <location>
        <begin position="225"/>
        <end position="227"/>
    </location>
</feature>
<dbReference type="EMBL" id="PDNU01000004">
    <property type="protein sequence ID" value="PHK96165.1"/>
    <property type="molecule type" value="Genomic_DNA"/>
</dbReference>